<organism evidence="2 3">
    <name type="scientific">Glomus cerebriforme</name>
    <dbReference type="NCBI Taxonomy" id="658196"/>
    <lineage>
        <taxon>Eukaryota</taxon>
        <taxon>Fungi</taxon>
        <taxon>Fungi incertae sedis</taxon>
        <taxon>Mucoromycota</taxon>
        <taxon>Glomeromycotina</taxon>
        <taxon>Glomeromycetes</taxon>
        <taxon>Glomerales</taxon>
        <taxon>Glomeraceae</taxon>
        <taxon>Glomus</taxon>
    </lineage>
</organism>
<gene>
    <name evidence="2" type="ORF">C1645_828542</name>
</gene>
<accession>A0A397SMJ9</accession>
<dbReference type="EMBL" id="QKYT01000337">
    <property type="protein sequence ID" value="RIA86902.1"/>
    <property type="molecule type" value="Genomic_DNA"/>
</dbReference>
<evidence type="ECO:0000256" key="1">
    <source>
        <dbReference type="SAM" id="Phobius"/>
    </source>
</evidence>
<evidence type="ECO:0000313" key="2">
    <source>
        <dbReference type="EMBL" id="RIA86902.1"/>
    </source>
</evidence>
<keyword evidence="1" id="KW-0472">Membrane</keyword>
<keyword evidence="3" id="KW-1185">Reference proteome</keyword>
<comment type="caution">
    <text evidence="2">The sequence shown here is derived from an EMBL/GenBank/DDBJ whole genome shotgun (WGS) entry which is preliminary data.</text>
</comment>
<reference evidence="2 3" key="1">
    <citation type="submission" date="2018-06" db="EMBL/GenBank/DDBJ databases">
        <title>Comparative genomics reveals the genomic features of Rhizophagus irregularis, R. cerebriforme, R. diaphanum and Gigaspora rosea, and their symbiotic lifestyle signature.</title>
        <authorList>
            <person name="Morin E."/>
            <person name="San Clemente H."/>
            <person name="Chen E.C.H."/>
            <person name="De La Providencia I."/>
            <person name="Hainaut M."/>
            <person name="Kuo A."/>
            <person name="Kohler A."/>
            <person name="Murat C."/>
            <person name="Tang N."/>
            <person name="Roy S."/>
            <person name="Loubradou J."/>
            <person name="Henrissat B."/>
            <person name="Grigoriev I.V."/>
            <person name="Corradi N."/>
            <person name="Roux C."/>
            <person name="Martin F.M."/>
        </authorList>
    </citation>
    <scope>NUCLEOTIDE SEQUENCE [LARGE SCALE GENOMIC DNA]</scope>
    <source>
        <strain evidence="2 3">DAOM 227022</strain>
    </source>
</reference>
<proteinExistence type="predicted"/>
<keyword evidence="1" id="KW-0812">Transmembrane</keyword>
<dbReference type="AlphaFoldDB" id="A0A397SMJ9"/>
<protein>
    <submittedName>
        <fullName evidence="2">Uncharacterized protein</fullName>
    </submittedName>
</protein>
<name>A0A397SMJ9_9GLOM</name>
<dbReference type="Proteomes" id="UP000265703">
    <property type="component" value="Unassembled WGS sequence"/>
</dbReference>
<keyword evidence="1" id="KW-1133">Transmembrane helix</keyword>
<sequence>MILLYSISDRPSIEIIGFSVRPYFSCIKNYEVLEIMIVPFIQELDDLKNNGLIINEVRWNFELYLVQIGSFWQFALVLILQIQIFSILDV</sequence>
<feature type="transmembrane region" description="Helical" evidence="1">
    <location>
        <begin position="63"/>
        <end position="88"/>
    </location>
</feature>
<evidence type="ECO:0000313" key="3">
    <source>
        <dbReference type="Proteomes" id="UP000265703"/>
    </source>
</evidence>